<dbReference type="AlphaFoldDB" id="A0AAE0HUA6"/>
<proteinExistence type="predicted"/>
<dbReference type="InterPro" id="IPR029063">
    <property type="entry name" value="SAM-dependent_MTases_sf"/>
</dbReference>
<comment type="caution">
    <text evidence="1">The sequence shown here is derived from an EMBL/GenBank/DDBJ whole genome shotgun (WGS) entry which is preliminary data.</text>
</comment>
<accession>A0AAE0HUA6</accession>
<sequence>MLIVLGGDIIFARVKDQLEEPTGVVDVGTGTIWAIEVGDMHPNTHVYGFDYRPNQPSFVPPNVECSLDDVEQDWLLDELCSPRRTINYVHARDMTLAVKDRPKFLGQTFKCVEFQIPTESNNTKDWKHWVSTIPCPTRVGCCGWSKTSGFEGTTEKFWKIPIGGWCANKRLKEVGNNMRLILSQGAQAIAETPLAAGQGWSPERVLELVASFREGLGDYSSEPYFTFRAIYGRKPDTHER</sequence>
<organism evidence="1 2">
    <name type="scientific">Apodospora peruviana</name>
    <dbReference type="NCBI Taxonomy" id="516989"/>
    <lineage>
        <taxon>Eukaryota</taxon>
        <taxon>Fungi</taxon>
        <taxon>Dikarya</taxon>
        <taxon>Ascomycota</taxon>
        <taxon>Pezizomycotina</taxon>
        <taxon>Sordariomycetes</taxon>
        <taxon>Sordariomycetidae</taxon>
        <taxon>Sordariales</taxon>
        <taxon>Lasiosphaeriaceae</taxon>
        <taxon>Apodospora</taxon>
    </lineage>
</organism>
<dbReference type="Pfam" id="PF13489">
    <property type="entry name" value="Methyltransf_23"/>
    <property type="match status" value="1"/>
</dbReference>
<evidence type="ECO:0000313" key="1">
    <source>
        <dbReference type="EMBL" id="KAK3313033.1"/>
    </source>
</evidence>
<evidence type="ECO:0000313" key="2">
    <source>
        <dbReference type="Proteomes" id="UP001283341"/>
    </source>
</evidence>
<dbReference type="Proteomes" id="UP001283341">
    <property type="component" value="Unassembled WGS sequence"/>
</dbReference>
<name>A0AAE0HUA6_9PEZI</name>
<keyword evidence="2" id="KW-1185">Reference proteome</keyword>
<gene>
    <name evidence="1" type="ORF">B0H66DRAFT_485257</name>
</gene>
<reference evidence="1" key="1">
    <citation type="journal article" date="2023" name="Mol. Phylogenet. Evol.">
        <title>Genome-scale phylogeny and comparative genomics of the fungal order Sordariales.</title>
        <authorList>
            <person name="Hensen N."/>
            <person name="Bonometti L."/>
            <person name="Westerberg I."/>
            <person name="Brannstrom I.O."/>
            <person name="Guillou S."/>
            <person name="Cros-Aarteil S."/>
            <person name="Calhoun S."/>
            <person name="Haridas S."/>
            <person name="Kuo A."/>
            <person name="Mondo S."/>
            <person name="Pangilinan J."/>
            <person name="Riley R."/>
            <person name="LaButti K."/>
            <person name="Andreopoulos B."/>
            <person name="Lipzen A."/>
            <person name="Chen C."/>
            <person name="Yan M."/>
            <person name="Daum C."/>
            <person name="Ng V."/>
            <person name="Clum A."/>
            <person name="Steindorff A."/>
            <person name="Ohm R.A."/>
            <person name="Martin F."/>
            <person name="Silar P."/>
            <person name="Natvig D.O."/>
            <person name="Lalanne C."/>
            <person name="Gautier V."/>
            <person name="Ament-Velasquez S.L."/>
            <person name="Kruys A."/>
            <person name="Hutchinson M.I."/>
            <person name="Powell A.J."/>
            <person name="Barry K."/>
            <person name="Miller A.N."/>
            <person name="Grigoriev I.V."/>
            <person name="Debuchy R."/>
            <person name="Gladieux P."/>
            <person name="Hiltunen Thoren M."/>
            <person name="Johannesson H."/>
        </authorList>
    </citation>
    <scope>NUCLEOTIDE SEQUENCE</scope>
    <source>
        <strain evidence="1">CBS 118394</strain>
    </source>
</reference>
<dbReference type="EMBL" id="JAUEDM010000008">
    <property type="protein sequence ID" value="KAK3313033.1"/>
    <property type="molecule type" value="Genomic_DNA"/>
</dbReference>
<reference evidence="1" key="2">
    <citation type="submission" date="2023-06" db="EMBL/GenBank/DDBJ databases">
        <authorList>
            <consortium name="Lawrence Berkeley National Laboratory"/>
            <person name="Haridas S."/>
            <person name="Hensen N."/>
            <person name="Bonometti L."/>
            <person name="Westerberg I."/>
            <person name="Brannstrom I.O."/>
            <person name="Guillou S."/>
            <person name="Cros-Aarteil S."/>
            <person name="Calhoun S."/>
            <person name="Kuo A."/>
            <person name="Mondo S."/>
            <person name="Pangilinan J."/>
            <person name="Riley R."/>
            <person name="Labutti K."/>
            <person name="Andreopoulos B."/>
            <person name="Lipzen A."/>
            <person name="Chen C."/>
            <person name="Yanf M."/>
            <person name="Daum C."/>
            <person name="Ng V."/>
            <person name="Clum A."/>
            <person name="Steindorff A."/>
            <person name="Ohm R."/>
            <person name="Martin F."/>
            <person name="Silar P."/>
            <person name="Natvig D."/>
            <person name="Lalanne C."/>
            <person name="Gautier V."/>
            <person name="Ament-Velasquez S.L."/>
            <person name="Kruys A."/>
            <person name="Hutchinson M.I."/>
            <person name="Powell A.J."/>
            <person name="Barry K."/>
            <person name="Miller A.N."/>
            <person name="Grigoriev I.V."/>
            <person name="Debuchy R."/>
            <person name="Gladieux P."/>
            <person name="Thoren M.H."/>
            <person name="Johannesson H."/>
        </authorList>
    </citation>
    <scope>NUCLEOTIDE SEQUENCE</scope>
    <source>
        <strain evidence="1">CBS 118394</strain>
    </source>
</reference>
<evidence type="ECO:0008006" key="3">
    <source>
        <dbReference type="Google" id="ProtNLM"/>
    </source>
</evidence>
<dbReference type="SUPFAM" id="SSF53335">
    <property type="entry name" value="S-adenosyl-L-methionine-dependent methyltransferases"/>
    <property type="match status" value="1"/>
</dbReference>
<protein>
    <recommendedName>
        <fullName evidence="3">Methyltransferase</fullName>
    </recommendedName>
</protein>